<dbReference type="PANTHER" id="PTHR21180">
    <property type="entry name" value="ENDONUCLEASE/EXONUCLEASE/PHOSPHATASE FAMILY DOMAIN-CONTAINING PROTEIN 1"/>
    <property type="match status" value="1"/>
</dbReference>
<dbReference type="Gene3D" id="1.10.150.280">
    <property type="entry name" value="AF1531-like domain"/>
    <property type="match status" value="1"/>
</dbReference>
<dbReference type="EMBL" id="JACXAF010000021">
    <property type="protein sequence ID" value="MBD1390704.1"/>
    <property type="molecule type" value="Genomic_DNA"/>
</dbReference>
<evidence type="ECO:0000256" key="1">
    <source>
        <dbReference type="SAM" id="SignalP"/>
    </source>
</evidence>
<proteinExistence type="predicted"/>
<evidence type="ECO:0000313" key="3">
    <source>
        <dbReference type="Proteomes" id="UP000638014"/>
    </source>
</evidence>
<keyword evidence="3" id="KW-1185">Reference proteome</keyword>
<dbReference type="AlphaFoldDB" id="A0A8J6UF82"/>
<dbReference type="Proteomes" id="UP000638014">
    <property type="component" value="Unassembled WGS sequence"/>
</dbReference>
<dbReference type="InterPro" id="IPR010994">
    <property type="entry name" value="RuvA_2-like"/>
</dbReference>
<organism evidence="2 3">
    <name type="scientific">Neiella litorisoli</name>
    <dbReference type="NCBI Taxonomy" id="2771431"/>
    <lineage>
        <taxon>Bacteria</taxon>
        <taxon>Pseudomonadati</taxon>
        <taxon>Pseudomonadota</taxon>
        <taxon>Gammaproteobacteria</taxon>
        <taxon>Alteromonadales</taxon>
        <taxon>Echinimonadaceae</taxon>
        <taxon>Neiella</taxon>
    </lineage>
</organism>
<dbReference type="GO" id="GO:0015627">
    <property type="term" value="C:type II protein secretion system complex"/>
    <property type="evidence" value="ECO:0007669"/>
    <property type="project" value="TreeGrafter"/>
</dbReference>
<reference evidence="2" key="1">
    <citation type="submission" date="2020-09" db="EMBL/GenBank/DDBJ databases">
        <title>A novel bacterium of genus Neiella, isolated from South China Sea.</title>
        <authorList>
            <person name="Huang H."/>
            <person name="Mo K."/>
            <person name="Hu Y."/>
        </authorList>
    </citation>
    <scope>NUCLEOTIDE SEQUENCE</scope>
    <source>
        <strain evidence="2">HB171785</strain>
    </source>
</reference>
<gene>
    <name evidence="2" type="ORF">IC617_14830</name>
</gene>
<keyword evidence="1" id="KW-0732">Signal</keyword>
<dbReference type="InterPro" id="IPR051675">
    <property type="entry name" value="Endo/Exo/Phosphatase_dom_1"/>
</dbReference>
<dbReference type="GO" id="GO:0003677">
    <property type="term" value="F:DNA binding"/>
    <property type="evidence" value="ECO:0007669"/>
    <property type="project" value="UniProtKB-KW"/>
</dbReference>
<dbReference type="SUPFAM" id="SSF47781">
    <property type="entry name" value="RuvA domain 2-like"/>
    <property type="match status" value="1"/>
</dbReference>
<dbReference type="GO" id="GO:0015628">
    <property type="term" value="P:protein secretion by the type II secretion system"/>
    <property type="evidence" value="ECO:0007669"/>
    <property type="project" value="TreeGrafter"/>
</dbReference>
<keyword evidence="2" id="KW-0238">DNA-binding</keyword>
<dbReference type="NCBIfam" id="TIGR00426">
    <property type="entry name" value="competence protein ComEA helix-hairpin-helix repeat region"/>
    <property type="match status" value="1"/>
</dbReference>
<dbReference type="Pfam" id="PF12836">
    <property type="entry name" value="HHH_3"/>
    <property type="match status" value="1"/>
</dbReference>
<dbReference type="PANTHER" id="PTHR21180:SF32">
    <property type="entry name" value="ENDONUCLEASE_EXONUCLEASE_PHOSPHATASE FAMILY DOMAIN-CONTAINING PROTEIN 1"/>
    <property type="match status" value="1"/>
</dbReference>
<accession>A0A8J6UF82</accession>
<dbReference type="InterPro" id="IPR004509">
    <property type="entry name" value="Competence_ComEA_HhH"/>
</dbReference>
<comment type="caution">
    <text evidence="2">The sequence shown here is derived from an EMBL/GenBank/DDBJ whole genome shotgun (WGS) entry which is preliminary data.</text>
</comment>
<protein>
    <submittedName>
        <fullName evidence="2">ComEA family DNA-binding protein</fullName>
    </submittedName>
</protein>
<feature type="signal peptide" evidence="1">
    <location>
        <begin position="1"/>
        <end position="30"/>
    </location>
</feature>
<name>A0A8J6UF82_9GAMM</name>
<feature type="chain" id="PRO_5035297646" evidence="1">
    <location>
        <begin position="31"/>
        <end position="107"/>
    </location>
</feature>
<evidence type="ECO:0000313" key="2">
    <source>
        <dbReference type="EMBL" id="MBD1390704.1"/>
    </source>
</evidence>
<sequence>MKCLRTSTMKKLIAVTIASAALWLSSPTLSNDIDTSSDYQQQLPAVNINHADAETIADRLSGIGLVKAQAIVDYRQQHGPFRSLEELTMVTGIGEALLDKNRAYLSL</sequence>